<gene>
    <name evidence="2" type="ORF">ACFFJC_10610</name>
</gene>
<feature type="compositionally biased region" description="Basic and acidic residues" evidence="1">
    <location>
        <begin position="91"/>
        <end position="113"/>
    </location>
</feature>
<sequence length="113" mass="12559">MVELSREDAEHLLAQAPFRRFLFAAIQSAGILSHEGPAHGPIQRDLSYIEGRRSLGFEILLMIEQGQPEPLRTAGALATIDAAIREAMNPDPKEKSRDKAPKYDRYADIGDDD</sequence>
<organism evidence="2 3">
    <name type="scientific">Novosphingobium soli</name>
    <dbReference type="NCBI Taxonomy" id="574956"/>
    <lineage>
        <taxon>Bacteria</taxon>
        <taxon>Pseudomonadati</taxon>
        <taxon>Pseudomonadota</taxon>
        <taxon>Alphaproteobacteria</taxon>
        <taxon>Sphingomonadales</taxon>
        <taxon>Sphingomonadaceae</taxon>
        <taxon>Novosphingobium</taxon>
    </lineage>
</organism>
<accession>A0ABV6CVG5</accession>
<feature type="region of interest" description="Disordered" evidence="1">
    <location>
        <begin position="86"/>
        <end position="113"/>
    </location>
</feature>
<evidence type="ECO:0000313" key="2">
    <source>
        <dbReference type="EMBL" id="MFC0204724.1"/>
    </source>
</evidence>
<comment type="caution">
    <text evidence="2">The sequence shown here is derived from an EMBL/GenBank/DDBJ whole genome shotgun (WGS) entry which is preliminary data.</text>
</comment>
<evidence type="ECO:0000256" key="1">
    <source>
        <dbReference type="SAM" id="MobiDB-lite"/>
    </source>
</evidence>
<keyword evidence="3" id="KW-1185">Reference proteome</keyword>
<protein>
    <submittedName>
        <fullName evidence="2">Uncharacterized protein</fullName>
    </submittedName>
</protein>
<dbReference type="Proteomes" id="UP001589798">
    <property type="component" value="Unassembled WGS sequence"/>
</dbReference>
<dbReference type="EMBL" id="JBHLWK010000013">
    <property type="protein sequence ID" value="MFC0204724.1"/>
    <property type="molecule type" value="Genomic_DNA"/>
</dbReference>
<evidence type="ECO:0000313" key="3">
    <source>
        <dbReference type="Proteomes" id="UP001589798"/>
    </source>
</evidence>
<name>A0ABV6CVG5_9SPHN</name>
<proteinExistence type="predicted"/>
<dbReference type="RefSeq" id="WP_379487485.1">
    <property type="nucleotide sequence ID" value="NZ_JBHLWK010000013.1"/>
</dbReference>
<reference evidence="2 3" key="1">
    <citation type="submission" date="2024-09" db="EMBL/GenBank/DDBJ databases">
        <authorList>
            <person name="Sun Q."/>
            <person name="Mori K."/>
        </authorList>
    </citation>
    <scope>NUCLEOTIDE SEQUENCE [LARGE SCALE GENOMIC DNA]</scope>
    <source>
        <strain evidence="2 3">CCM 7706</strain>
    </source>
</reference>